<dbReference type="Gene3D" id="3.30.565.10">
    <property type="entry name" value="Histidine kinase-like ATPase, C-terminal domain"/>
    <property type="match status" value="1"/>
</dbReference>
<comment type="caution">
    <text evidence="13">The sequence shown here is derived from an EMBL/GenBank/DDBJ whole genome shotgun (WGS) entry which is preliminary data.</text>
</comment>
<sequence length="527" mass="58020">MGRHVKNVQALANGRRARMAGLQGQMALSYVWTTVIVVLALELLALFGLACMLLLIVTPYVYTLEARQVAQHYALVASLQAQPTALNPQSTFQAGQTGTLELPGQSSAADPVAVPYIARQAANDRRLAIALLIAPDGSIRASSYPQRYPVHGTSGTLLPERGPLIKHALTTGTPSSGQKTGLDANSVFALEPVWNRQLQPIGAVYVQLTNLPSLHDIFMLPLPWLALLLIGSLVLLVLLPPISGLFGVLTMRGPIRRIRRLVRATAQLANGDYEQRVTIGRQDEIGQLEHYFNRMGWQLAASSRQQQVLTEQNARLAERARLSRDLHDSMKQQVFALATQIGAALTLLDAQPDQSRTHLEIAGELAYQARQELTALIQERRPSRPPETGFEQLLRSELERWSRYNDIPITSQLHPVIGLPPIFVQELLQVVREALANIARHSQANRVECYLQQDQEQLVLTIADNGCGFEPTSISPQSVGLQSMRERLAEVGGNFQLQSQPGQGTQIKCVAPLRHVMQATYSGELDT</sequence>
<comment type="catalytic activity">
    <reaction evidence="1">
        <text>ATP + protein L-histidine = ADP + protein N-phospho-L-histidine.</text>
        <dbReference type="EC" id="2.7.13.3"/>
    </reaction>
</comment>
<organism evidence="13 14">
    <name type="scientific">Dictyobacter alpinus</name>
    <dbReference type="NCBI Taxonomy" id="2014873"/>
    <lineage>
        <taxon>Bacteria</taxon>
        <taxon>Bacillati</taxon>
        <taxon>Chloroflexota</taxon>
        <taxon>Ktedonobacteria</taxon>
        <taxon>Ktedonobacterales</taxon>
        <taxon>Dictyobacteraceae</taxon>
        <taxon>Dictyobacter</taxon>
    </lineage>
</organism>
<dbReference type="GO" id="GO:0005524">
    <property type="term" value="F:ATP binding"/>
    <property type="evidence" value="ECO:0007669"/>
    <property type="project" value="UniProtKB-KW"/>
</dbReference>
<dbReference type="Pfam" id="PF07730">
    <property type="entry name" value="HisKA_3"/>
    <property type="match status" value="1"/>
</dbReference>
<keyword evidence="14" id="KW-1185">Reference proteome</keyword>
<keyword evidence="5" id="KW-0808">Transferase</keyword>
<dbReference type="InterPro" id="IPR036890">
    <property type="entry name" value="HATPase_C_sf"/>
</dbReference>
<evidence type="ECO:0000256" key="2">
    <source>
        <dbReference type="ARBA" id="ARBA00004370"/>
    </source>
</evidence>
<dbReference type="Gene3D" id="6.10.340.10">
    <property type="match status" value="1"/>
</dbReference>
<dbReference type="SUPFAM" id="SSF158472">
    <property type="entry name" value="HAMP domain-like"/>
    <property type="match status" value="1"/>
</dbReference>
<dbReference type="PROSITE" id="PS50885">
    <property type="entry name" value="HAMP"/>
    <property type="match status" value="1"/>
</dbReference>
<feature type="transmembrane region" description="Helical" evidence="10">
    <location>
        <begin position="224"/>
        <end position="250"/>
    </location>
</feature>
<evidence type="ECO:0000259" key="11">
    <source>
        <dbReference type="PROSITE" id="PS50109"/>
    </source>
</evidence>
<keyword evidence="10" id="KW-0812">Transmembrane</keyword>
<name>A0A402BB78_9CHLR</name>
<evidence type="ECO:0000313" key="14">
    <source>
        <dbReference type="Proteomes" id="UP000287171"/>
    </source>
</evidence>
<comment type="subcellular location">
    <subcellularLocation>
        <location evidence="2">Membrane</location>
    </subcellularLocation>
</comment>
<dbReference type="GO" id="GO:0000155">
    <property type="term" value="F:phosphorelay sensor kinase activity"/>
    <property type="evidence" value="ECO:0007669"/>
    <property type="project" value="InterPro"/>
</dbReference>
<dbReference type="InterPro" id="IPR011712">
    <property type="entry name" value="Sig_transdc_His_kin_sub3_dim/P"/>
</dbReference>
<keyword evidence="10" id="KW-1133">Transmembrane helix</keyword>
<dbReference type="InterPro" id="IPR003594">
    <property type="entry name" value="HATPase_dom"/>
</dbReference>
<evidence type="ECO:0000259" key="12">
    <source>
        <dbReference type="PROSITE" id="PS50885"/>
    </source>
</evidence>
<dbReference type="PANTHER" id="PTHR24421:SF10">
    <property type="entry name" value="NITRATE_NITRITE SENSOR PROTEIN NARQ"/>
    <property type="match status" value="1"/>
</dbReference>
<accession>A0A402BB78</accession>
<dbReference type="PANTHER" id="PTHR24421">
    <property type="entry name" value="NITRATE/NITRITE SENSOR PROTEIN NARX-RELATED"/>
    <property type="match status" value="1"/>
</dbReference>
<dbReference type="InterPro" id="IPR003660">
    <property type="entry name" value="HAMP_dom"/>
</dbReference>
<evidence type="ECO:0000256" key="3">
    <source>
        <dbReference type="ARBA" id="ARBA00012438"/>
    </source>
</evidence>
<feature type="domain" description="HAMP" evidence="12">
    <location>
        <begin position="255"/>
        <end position="304"/>
    </location>
</feature>
<keyword evidence="8" id="KW-0067">ATP-binding</keyword>
<dbReference type="RefSeq" id="WP_126628805.1">
    <property type="nucleotide sequence ID" value="NZ_BIFT01000001.1"/>
</dbReference>
<dbReference type="InterPro" id="IPR050482">
    <property type="entry name" value="Sensor_HK_TwoCompSys"/>
</dbReference>
<dbReference type="SMART" id="SM00387">
    <property type="entry name" value="HATPase_c"/>
    <property type="match status" value="1"/>
</dbReference>
<dbReference type="CDD" id="cd16917">
    <property type="entry name" value="HATPase_UhpB-NarQ-NarX-like"/>
    <property type="match status" value="1"/>
</dbReference>
<proteinExistence type="predicted"/>
<dbReference type="Pfam" id="PF02518">
    <property type="entry name" value="HATPase_c"/>
    <property type="match status" value="1"/>
</dbReference>
<dbReference type="CDD" id="cd06225">
    <property type="entry name" value="HAMP"/>
    <property type="match status" value="1"/>
</dbReference>
<evidence type="ECO:0000313" key="13">
    <source>
        <dbReference type="EMBL" id="GCE28605.1"/>
    </source>
</evidence>
<evidence type="ECO:0000256" key="7">
    <source>
        <dbReference type="ARBA" id="ARBA00022777"/>
    </source>
</evidence>
<reference evidence="14" key="1">
    <citation type="submission" date="2018-12" db="EMBL/GenBank/DDBJ databases">
        <title>Tengunoibacter tsumagoiensis gen. nov., sp. nov., Dictyobacter kobayashii sp. nov., D. alpinus sp. nov., and D. joshuensis sp. nov. and description of Dictyobacteraceae fam. nov. within the order Ktedonobacterales isolated from Tengu-no-mugimeshi.</title>
        <authorList>
            <person name="Wang C.M."/>
            <person name="Zheng Y."/>
            <person name="Sakai Y."/>
            <person name="Toyoda A."/>
            <person name="Minakuchi Y."/>
            <person name="Abe K."/>
            <person name="Yokota A."/>
            <person name="Yabe S."/>
        </authorList>
    </citation>
    <scope>NUCLEOTIDE SEQUENCE [LARGE SCALE GENOMIC DNA]</scope>
    <source>
        <strain evidence="14">Uno16</strain>
    </source>
</reference>
<gene>
    <name evidence="13" type="ORF">KDA_40890</name>
</gene>
<feature type="domain" description="Histidine kinase" evidence="11">
    <location>
        <begin position="426"/>
        <end position="515"/>
    </location>
</feature>
<dbReference type="OrthoDB" id="9800372at2"/>
<protein>
    <recommendedName>
        <fullName evidence="3">histidine kinase</fullName>
        <ecNumber evidence="3">2.7.13.3</ecNumber>
    </recommendedName>
</protein>
<dbReference type="Gene3D" id="1.20.5.1930">
    <property type="match status" value="1"/>
</dbReference>
<keyword evidence="7" id="KW-0418">Kinase</keyword>
<feature type="transmembrane region" description="Helical" evidence="10">
    <location>
        <begin position="28"/>
        <end position="57"/>
    </location>
</feature>
<evidence type="ECO:0000256" key="1">
    <source>
        <dbReference type="ARBA" id="ARBA00000085"/>
    </source>
</evidence>
<dbReference type="GO" id="GO:0016020">
    <property type="term" value="C:membrane"/>
    <property type="evidence" value="ECO:0007669"/>
    <property type="project" value="UniProtKB-SubCell"/>
</dbReference>
<keyword evidence="4" id="KW-0597">Phosphoprotein</keyword>
<keyword evidence="6" id="KW-0547">Nucleotide-binding</keyword>
<dbReference type="SMART" id="SM00304">
    <property type="entry name" value="HAMP"/>
    <property type="match status" value="1"/>
</dbReference>
<keyword evidence="10" id="KW-0472">Membrane</keyword>
<evidence type="ECO:0000256" key="6">
    <source>
        <dbReference type="ARBA" id="ARBA00022741"/>
    </source>
</evidence>
<dbReference type="Pfam" id="PF00672">
    <property type="entry name" value="HAMP"/>
    <property type="match status" value="1"/>
</dbReference>
<dbReference type="SUPFAM" id="SSF55874">
    <property type="entry name" value="ATPase domain of HSP90 chaperone/DNA topoisomerase II/histidine kinase"/>
    <property type="match status" value="1"/>
</dbReference>
<evidence type="ECO:0000256" key="10">
    <source>
        <dbReference type="SAM" id="Phobius"/>
    </source>
</evidence>
<dbReference type="PROSITE" id="PS50109">
    <property type="entry name" value="HIS_KIN"/>
    <property type="match status" value="1"/>
</dbReference>
<dbReference type="EMBL" id="BIFT01000001">
    <property type="protein sequence ID" value="GCE28605.1"/>
    <property type="molecule type" value="Genomic_DNA"/>
</dbReference>
<evidence type="ECO:0000256" key="4">
    <source>
        <dbReference type="ARBA" id="ARBA00022553"/>
    </source>
</evidence>
<dbReference type="EC" id="2.7.13.3" evidence="3"/>
<dbReference type="AlphaFoldDB" id="A0A402BB78"/>
<dbReference type="Proteomes" id="UP000287171">
    <property type="component" value="Unassembled WGS sequence"/>
</dbReference>
<evidence type="ECO:0000256" key="8">
    <source>
        <dbReference type="ARBA" id="ARBA00022840"/>
    </source>
</evidence>
<dbReference type="GO" id="GO:0046983">
    <property type="term" value="F:protein dimerization activity"/>
    <property type="evidence" value="ECO:0007669"/>
    <property type="project" value="InterPro"/>
</dbReference>
<evidence type="ECO:0000256" key="9">
    <source>
        <dbReference type="ARBA" id="ARBA00023012"/>
    </source>
</evidence>
<dbReference type="InterPro" id="IPR005467">
    <property type="entry name" value="His_kinase_dom"/>
</dbReference>
<evidence type="ECO:0000256" key="5">
    <source>
        <dbReference type="ARBA" id="ARBA00022679"/>
    </source>
</evidence>
<keyword evidence="9" id="KW-0902">Two-component regulatory system</keyword>